<proteinExistence type="predicted"/>
<dbReference type="Gene3D" id="3.30.70.100">
    <property type="match status" value="1"/>
</dbReference>
<comment type="caution">
    <text evidence="2">The sequence shown here is derived from an EMBL/GenBank/DDBJ whole genome shotgun (WGS) entry which is preliminary data.</text>
</comment>
<organism evidence="2 3">
    <name type="scientific">Hymenobacter nivis</name>
    <dbReference type="NCBI Taxonomy" id="1850093"/>
    <lineage>
        <taxon>Bacteria</taxon>
        <taxon>Pseudomonadati</taxon>
        <taxon>Bacteroidota</taxon>
        <taxon>Cytophagia</taxon>
        <taxon>Cytophagales</taxon>
        <taxon>Hymenobacteraceae</taxon>
        <taxon>Hymenobacter</taxon>
    </lineage>
</organism>
<dbReference type="InterPro" id="IPR009799">
    <property type="entry name" value="EthD_dom"/>
</dbReference>
<dbReference type="AlphaFoldDB" id="A0A502GZK9"/>
<reference evidence="2 3" key="1">
    <citation type="journal article" date="2019" name="Environ. Microbiol.">
        <title>Species interactions and distinct microbial communities in high Arctic permafrost affected cryosols are associated with the CH4 and CO2 gas fluxes.</title>
        <authorList>
            <person name="Altshuler I."/>
            <person name="Hamel J."/>
            <person name="Turney S."/>
            <person name="Magnuson E."/>
            <person name="Levesque R."/>
            <person name="Greer C."/>
            <person name="Whyte L.G."/>
        </authorList>
    </citation>
    <scope>NUCLEOTIDE SEQUENCE [LARGE SCALE GENOMIC DNA]</scope>
    <source>
        <strain evidence="2 3">S9.2P</strain>
    </source>
</reference>
<sequence>MTKPDYSERDSNIKLLTYTILRRREGVPNDLFHYYWSDAHGPLCARLPGLGYYVQYHFAREQSANLWPLPPGAQADGSVLDGMVEIGFSSAKNQGKFQKASPVLFKDERNFIGQDAAYDLPDGSRTLVDHDANPTPNAPETAYRLLLHLHGPQLKPLRVAATRLAESLAAQAGILKVRLHLPEPYDNSQPAPAAPDVRHRLPAQLLTTAALEIRWENRLLAEGYLRSAEYEALAAGFEDVVTSLGAFLVQDVIVFIRDGVLTTAGQRGARPARLIEQIGALNQTSADVLAYFLPQA</sequence>
<dbReference type="OrthoDB" id="6369070at2"/>
<keyword evidence="3" id="KW-1185">Reference proteome</keyword>
<dbReference type="SUPFAM" id="SSF54909">
    <property type="entry name" value="Dimeric alpha+beta barrel"/>
    <property type="match status" value="1"/>
</dbReference>
<gene>
    <name evidence="2" type="ORF">EAH73_08675</name>
</gene>
<dbReference type="RefSeq" id="WP_140466103.1">
    <property type="nucleotide sequence ID" value="NZ_RCYZ01000003.1"/>
</dbReference>
<evidence type="ECO:0000313" key="2">
    <source>
        <dbReference type="EMBL" id="TPG66473.1"/>
    </source>
</evidence>
<feature type="domain" description="EthD" evidence="1">
    <location>
        <begin position="25"/>
        <end position="113"/>
    </location>
</feature>
<dbReference type="EMBL" id="RCYZ01000003">
    <property type="protein sequence ID" value="TPG66473.1"/>
    <property type="molecule type" value="Genomic_DNA"/>
</dbReference>
<protein>
    <recommendedName>
        <fullName evidence="1">EthD domain-containing protein</fullName>
    </recommendedName>
</protein>
<dbReference type="InterPro" id="IPR011008">
    <property type="entry name" value="Dimeric_a/b-barrel"/>
</dbReference>
<name>A0A502GZK9_9BACT</name>
<dbReference type="Proteomes" id="UP000317646">
    <property type="component" value="Unassembled WGS sequence"/>
</dbReference>
<accession>A0A502GZK9</accession>
<evidence type="ECO:0000313" key="3">
    <source>
        <dbReference type="Proteomes" id="UP000317646"/>
    </source>
</evidence>
<dbReference type="GO" id="GO:0016491">
    <property type="term" value="F:oxidoreductase activity"/>
    <property type="evidence" value="ECO:0007669"/>
    <property type="project" value="InterPro"/>
</dbReference>
<dbReference type="Pfam" id="PF07110">
    <property type="entry name" value="EthD"/>
    <property type="match status" value="1"/>
</dbReference>
<evidence type="ECO:0000259" key="1">
    <source>
        <dbReference type="Pfam" id="PF07110"/>
    </source>
</evidence>